<dbReference type="Proteomes" id="UP001381693">
    <property type="component" value="Unassembled WGS sequence"/>
</dbReference>
<proteinExistence type="predicted"/>
<name>A0AAN8ZVH7_HALRR</name>
<feature type="compositionally biased region" description="Basic residues" evidence="2">
    <location>
        <begin position="343"/>
        <end position="362"/>
    </location>
</feature>
<feature type="compositionally biased region" description="Polar residues" evidence="2">
    <location>
        <begin position="204"/>
        <end position="220"/>
    </location>
</feature>
<keyword evidence="1" id="KW-1015">Disulfide bond</keyword>
<feature type="compositionally biased region" description="Basic residues" evidence="2">
    <location>
        <begin position="248"/>
        <end position="261"/>
    </location>
</feature>
<keyword evidence="5" id="KW-1185">Reference proteome</keyword>
<evidence type="ECO:0000256" key="2">
    <source>
        <dbReference type="SAM" id="MobiDB-lite"/>
    </source>
</evidence>
<feature type="region of interest" description="Disordered" evidence="2">
    <location>
        <begin position="202"/>
        <end position="289"/>
    </location>
</feature>
<dbReference type="EMBL" id="JAXCGZ010023423">
    <property type="protein sequence ID" value="KAK7012569.1"/>
    <property type="molecule type" value="Genomic_DNA"/>
</dbReference>
<protein>
    <recommendedName>
        <fullName evidence="3">NTR domain-containing protein</fullName>
    </recommendedName>
</protein>
<accession>A0AAN8ZVH7</accession>
<dbReference type="InterPro" id="IPR008993">
    <property type="entry name" value="TIMP-like_OB-fold"/>
</dbReference>
<dbReference type="SUPFAM" id="SSF50242">
    <property type="entry name" value="TIMP-like"/>
    <property type="match status" value="1"/>
</dbReference>
<feature type="region of interest" description="Disordered" evidence="2">
    <location>
        <begin position="302"/>
        <end position="376"/>
    </location>
</feature>
<gene>
    <name evidence="4" type="ORF">SK128_020843</name>
</gene>
<dbReference type="InterPro" id="IPR001134">
    <property type="entry name" value="Netrin_domain"/>
</dbReference>
<feature type="compositionally biased region" description="Polar residues" evidence="2">
    <location>
        <begin position="302"/>
        <end position="320"/>
    </location>
</feature>
<evidence type="ECO:0000259" key="3">
    <source>
        <dbReference type="PROSITE" id="PS50189"/>
    </source>
</evidence>
<dbReference type="Gene3D" id="2.40.50.120">
    <property type="match status" value="1"/>
</dbReference>
<reference evidence="4 5" key="1">
    <citation type="submission" date="2023-11" db="EMBL/GenBank/DDBJ databases">
        <title>Halocaridina rubra genome assembly.</title>
        <authorList>
            <person name="Smith C."/>
        </authorList>
    </citation>
    <scope>NUCLEOTIDE SEQUENCE [LARGE SCALE GENOMIC DNA]</scope>
    <source>
        <strain evidence="4">EP-1</strain>
        <tissue evidence="4">Whole</tissue>
    </source>
</reference>
<feature type="domain" description="NTR" evidence="3">
    <location>
        <begin position="87"/>
        <end position="203"/>
    </location>
</feature>
<comment type="caution">
    <text evidence="4">The sequence shown here is derived from an EMBL/GenBank/DDBJ whole genome shotgun (WGS) entry which is preliminary data.</text>
</comment>
<evidence type="ECO:0000313" key="4">
    <source>
        <dbReference type="EMBL" id="KAK7012569.1"/>
    </source>
</evidence>
<organism evidence="4 5">
    <name type="scientific">Halocaridina rubra</name>
    <name type="common">Hawaiian red shrimp</name>
    <dbReference type="NCBI Taxonomy" id="373956"/>
    <lineage>
        <taxon>Eukaryota</taxon>
        <taxon>Metazoa</taxon>
        <taxon>Ecdysozoa</taxon>
        <taxon>Arthropoda</taxon>
        <taxon>Crustacea</taxon>
        <taxon>Multicrustacea</taxon>
        <taxon>Malacostraca</taxon>
        <taxon>Eumalacostraca</taxon>
        <taxon>Eucarida</taxon>
        <taxon>Decapoda</taxon>
        <taxon>Pleocyemata</taxon>
        <taxon>Caridea</taxon>
        <taxon>Atyoidea</taxon>
        <taxon>Atyidae</taxon>
        <taxon>Halocaridina</taxon>
    </lineage>
</organism>
<feature type="compositionally biased region" description="Polar residues" evidence="2">
    <location>
        <begin position="367"/>
        <end position="376"/>
    </location>
</feature>
<dbReference type="PROSITE" id="PS50189">
    <property type="entry name" value="NTR"/>
    <property type="match status" value="1"/>
</dbReference>
<evidence type="ECO:0000313" key="5">
    <source>
        <dbReference type="Proteomes" id="UP001381693"/>
    </source>
</evidence>
<sequence>MLATSGFLTTSCRISKRRLHATPCLLAVATPDIKELAPILSGNIPSPAQCLLLKIWLLTTFAAKRVIVYQHLLIKFVYDNLCFCSDCEVCSPVETYENIVDNYCRADVVVKTRIKRLRRSELVCRKANIYKAGPSEEERRALKRPKFSLLYEAGCCSMNPSRQRYLIMGRKHGNDIIPTLIMPFKKSKPLRQAMKMFKRGLNCSDPNLITKNLEPTSLSQEPPVISEPRGRGQGRSRKGEGSNGGGSRRNKAGGGNRRRGRPNGSRRGNRRRNQRPGSESSSPVDPNLIADTIPRETSLLLSSNQPEHFSSSREFQSGQLNRIGGSNSVGDSGGGRGDNDRQGKKRRRKGNKANGRERRKKVRNEVTEQPSFFSEA</sequence>
<dbReference type="AlphaFoldDB" id="A0AAN8ZVH7"/>
<evidence type="ECO:0000256" key="1">
    <source>
        <dbReference type="ARBA" id="ARBA00023157"/>
    </source>
</evidence>